<evidence type="ECO:0000256" key="3">
    <source>
        <dbReference type="ARBA" id="ARBA00022801"/>
    </source>
</evidence>
<name>A0A8J3K6Q3_9ACTN</name>
<comment type="cofactor">
    <cofactor evidence="1">
        <name>Mg(2+)</name>
        <dbReference type="ChEBI" id="CHEBI:18420"/>
    </cofactor>
</comment>
<gene>
    <name evidence="7" type="ORF">Cci01nite_27800</name>
</gene>
<dbReference type="Proteomes" id="UP000659904">
    <property type="component" value="Unassembled WGS sequence"/>
</dbReference>
<keyword evidence="3 5" id="KW-0378">Hydrolase</keyword>
<sequence length="168" mass="18282">MLSPASPRLRAGVRALVLDEQDRVLLCRFAFGNPEGPLVVWGTPGGGVEPGETLLAALRRELAEEIGLALPADPPHVWHQEVVRPGHFDGYDGVLNDIFLVRTTSFAPRGAWTDDELAGEHITGFRWWTQQELAQYRGTDVFAPRALPAALAALLAEGTPRQPTPMGL</sequence>
<dbReference type="EMBL" id="BONH01000009">
    <property type="protein sequence ID" value="GIF97686.1"/>
    <property type="molecule type" value="Genomic_DNA"/>
</dbReference>
<feature type="domain" description="Nudix hydrolase" evidence="6">
    <location>
        <begin position="8"/>
        <end position="152"/>
    </location>
</feature>
<dbReference type="InterPro" id="IPR015797">
    <property type="entry name" value="NUDIX_hydrolase-like_dom_sf"/>
</dbReference>
<dbReference type="Pfam" id="PF00293">
    <property type="entry name" value="NUDIX"/>
    <property type="match status" value="1"/>
</dbReference>
<reference evidence="7 8" key="1">
    <citation type="submission" date="2021-01" db="EMBL/GenBank/DDBJ databases">
        <title>Whole genome shotgun sequence of Catellatospora citrea NBRC 14495.</title>
        <authorList>
            <person name="Komaki H."/>
            <person name="Tamura T."/>
        </authorList>
    </citation>
    <scope>NUCLEOTIDE SEQUENCE [LARGE SCALE GENOMIC DNA]</scope>
    <source>
        <strain evidence="7 8">NBRC 14495</strain>
    </source>
</reference>
<dbReference type="PROSITE" id="PS51462">
    <property type="entry name" value="NUDIX"/>
    <property type="match status" value="1"/>
</dbReference>
<evidence type="ECO:0000256" key="2">
    <source>
        <dbReference type="ARBA" id="ARBA00005582"/>
    </source>
</evidence>
<dbReference type="PROSITE" id="PS00893">
    <property type="entry name" value="NUDIX_BOX"/>
    <property type="match status" value="1"/>
</dbReference>
<organism evidence="7 8">
    <name type="scientific">Catellatospora citrea</name>
    <dbReference type="NCBI Taxonomy" id="53366"/>
    <lineage>
        <taxon>Bacteria</taxon>
        <taxon>Bacillati</taxon>
        <taxon>Actinomycetota</taxon>
        <taxon>Actinomycetes</taxon>
        <taxon>Micromonosporales</taxon>
        <taxon>Micromonosporaceae</taxon>
        <taxon>Catellatospora</taxon>
    </lineage>
</organism>
<dbReference type="GO" id="GO:0016787">
    <property type="term" value="F:hydrolase activity"/>
    <property type="evidence" value="ECO:0007669"/>
    <property type="project" value="UniProtKB-KW"/>
</dbReference>
<evidence type="ECO:0000313" key="7">
    <source>
        <dbReference type="EMBL" id="GIF97686.1"/>
    </source>
</evidence>
<dbReference type="CDD" id="cd04685">
    <property type="entry name" value="NUDIX_Hydrolase"/>
    <property type="match status" value="1"/>
</dbReference>
<evidence type="ECO:0000259" key="6">
    <source>
        <dbReference type="PROSITE" id="PS51462"/>
    </source>
</evidence>
<dbReference type="PRINTS" id="PR00502">
    <property type="entry name" value="NUDIXFAMILY"/>
</dbReference>
<dbReference type="PANTHER" id="PTHR43046">
    <property type="entry name" value="GDP-MANNOSE MANNOSYL HYDROLASE"/>
    <property type="match status" value="1"/>
</dbReference>
<evidence type="ECO:0000256" key="5">
    <source>
        <dbReference type="RuleBase" id="RU003476"/>
    </source>
</evidence>
<dbReference type="SUPFAM" id="SSF55811">
    <property type="entry name" value="Nudix"/>
    <property type="match status" value="1"/>
</dbReference>
<proteinExistence type="inferred from homology"/>
<evidence type="ECO:0000256" key="4">
    <source>
        <dbReference type="ARBA" id="ARBA00022842"/>
    </source>
</evidence>
<dbReference type="InterPro" id="IPR020084">
    <property type="entry name" value="NUDIX_hydrolase_CS"/>
</dbReference>
<dbReference type="RefSeq" id="WP_120315200.1">
    <property type="nucleotide sequence ID" value="NZ_BONH01000009.1"/>
</dbReference>
<accession>A0A8J3K6Q3</accession>
<dbReference type="PANTHER" id="PTHR43046:SF12">
    <property type="entry name" value="GDP-MANNOSE MANNOSYL HYDROLASE"/>
    <property type="match status" value="1"/>
</dbReference>
<dbReference type="InterPro" id="IPR000086">
    <property type="entry name" value="NUDIX_hydrolase_dom"/>
</dbReference>
<comment type="similarity">
    <text evidence="2 5">Belongs to the Nudix hydrolase family.</text>
</comment>
<protein>
    <recommendedName>
        <fullName evidence="6">Nudix hydrolase domain-containing protein</fullName>
    </recommendedName>
</protein>
<dbReference type="AlphaFoldDB" id="A0A8J3K6Q3"/>
<keyword evidence="4" id="KW-0460">Magnesium</keyword>
<keyword evidence="8" id="KW-1185">Reference proteome</keyword>
<evidence type="ECO:0000313" key="8">
    <source>
        <dbReference type="Proteomes" id="UP000659904"/>
    </source>
</evidence>
<evidence type="ECO:0000256" key="1">
    <source>
        <dbReference type="ARBA" id="ARBA00001946"/>
    </source>
</evidence>
<dbReference type="InterPro" id="IPR020476">
    <property type="entry name" value="Nudix_hydrolase"/>
</dbReference>
<dbReference type="Gene3D" id="3.90.79.10">
    <property type="entry name" value="Nucleoside Triphosphate Pyrophosphohydrolase"/>
    <property type="match status" value="1"/>
</dbReference>
<comment type="caution">
    <text evidence="7">The sequence shown here is derived from an EMBL/GenBank/DDBJ whole genome shotgun (WGS) entry which is preliminary data.</text>
</comment>